<dbReference type="PROSITE" id="PS50082">
    <property type="entry name" value="WD_REPEATS_2"/>
    <property type="match status" value="2"/>
</dbReference>
<dbReference type="InterPro" id="IPR001680">
    <property type="entry name" value="WD40_rpt"/>
</dbReference>
<dbReference type="SMART" id="SM00320">
    <property type="entry name" value="WD40"/>
    <property type="match status" value="5"/>
</dbReference>
<dbReference type="PANTHER" id="PTHR23284:SF0">
    <property type="entry name" value="PROLACTIN REGULATORY ELEMENT-BINDING PROTEIN"/>
    <property type="match status" value="1"/>
</dbReference>
<accession>A0A8K1CP65</accession>
<keyword evidence="8" id="KW-0653">Protein transport</keyword>
<keyword evidence="5" id="KW-0677">Repeat</keyword>
<keyword evidence="10 12" id="KW-0472">Membrane</keyword>
<dbReference type="Proteomes" id="UP000794436">
    <property type="component" value="Unassembled WGS sequence"/>
</dbReference>
<evidence type="ECO:0000313" key="14">
    <source>
        <dbReference type="Proteomes" id="UP000794436"/>
    </source>
</evidence>
<feature type="transmembrane region" description="Helical" evidence="12">
    <location>
        <begin position="521"/>
        <end position="542"/>
    </location>
</feature>
<dbReference type="GO" id="GO:0006888">
    <property type="term" value="P:endoplasmic reticulum to Golgi vesicle-mediated transport"/>
    <property type="evidence" value="ECO:0007669"/>
    <property type="project" value="TreeGrafter"/>
</dbReference>
<feature type="repeat" description="WD" evidence="11">
    <location>
        <begin position="179"/>
        <end position="221"/>
    </location>
</feature>
<keyword evidence="9 12" id="KW-1133">Transmembrane helix</keyword>
<evidence type="ECO:0000256" key="2">
    <source>
        <dbReference type="ARBA" id="ARBA00022448"/>
    </source>
</evidence>
<protein>
    <submittedName>
        <fullName evidence="13">Uncharacterized protein</fullName>
    </submittedName>
</protein>
<feature type="transmembrane region" description="Helical" evidence="12">
    <location>
        <begin position="481"/>
        <end position="501"/>
    </location>
</feature>
<reference evidence="13" key="1">
    <citation type="submission" date="2019-03" db="EMBL/GenBank/DDBJ databases">
        <title>Long read genome sequence of the mycoparasitic Pythium oligandrum ATCC 38472 isolated from sugarbeet rhizosphere.</title>
        <authorList>
            <person name="Gaulin E."/>
        </authorList>
    </citation>
    <scope>NUCLEOTIDE SEQUENCE</scope>
    <source>
        <strain evidence="13">ATCC 38472_TT</strain>
    </source>
</reference>
<evidence type="ECO:0000256" key="7">
    <source>
        <dbReference type="ARBA" id="ARBA00022892"/>
    </source>
</evidence>
<dbReference type="OrthoDB" id="2013972at2759"/>
<sequence length="545" mass="59419">MQVKYPVMGLSYAHGYFAICGGGGSLKSGIKNTVDIYQLSDSDPTGFVKDISADTGIELASGVAFSHDGVLIAVSVNASCWIYEIDKQQKAMKLLITFRTDFAAEESSQTSACFVGNGTLLTGGEDGVVRVWQLSQDLTPHDKAAGTSSALASATPDNKPSVGDIAVSDSYKVTLTREYRGHTKRIREIHVEPSHRNLVASSSEDQSCHLWRLNEFSPVFKFSKDDAIDTAYQMLKLKPLVGVKKHQFRCVRFSNDGRSLFTVLTPARGDTLLLKWKPITTTQTKTDEWMWVIDAAAVTGDRPVASLCVSHDDCFVSTAAVSGEVRVYETTALRSYKRHGKIEHNFAITGMSFVIPSHPRATALRLVTGGADKMVLCHIVPREGGEVIPGMVAFRSAIKSFFSGIIRLFFSLGMGAIVLFILLLFIHAQNALLMNGPLTGLEDLTELRFESDDAVATFGSVAVAFVLTLVSFFGASTIGTLFWNGVVCTLSMLVAFFVAISPDHSLYWATGDALFDELLDYKISIVLGGLSILFFFVHSLLIKLR</sequence>
<feature type="transmembrane region" description="Helical" evidence="12">
    <location>
        <begin position="454"/>
        <end position="474"/>
    </location>
</feature>
<evidence type="ECO:0000256" key="11">
    <source>
        <dbReference type="PROSITE-ProRule" id="PRU00221"/>
    </source>
</evidence>
<evidence type="ECO:0000256" key="3">
    <source>
        <dbReference type="ARBA" id="ARBA00022574"/>
    </source>
</evidence>
<keyword evidence="14" id="KW-1185">Reference proteome</keyword>
<evidence type="ECO:0000313" key="13">
    <source>
        <dbReference type="EMBL" id="TMW66694.1"/>
    </source>
</evidence>
<name>A0A8K1CP65_PYTOL</name>
<dbReference type="Pfam" id="PF00400">
    <property type="entry name" value="WD40"/>
    <property type="match status" value="2"/>
</dbReference>
<keyword evidence="3 11" id="KW-0853">WD repeat</keyword>
<dbReference type="InterPro" id="IPR015943">
    <property type="entry name" value="WD40/YVTN_repeat-like_dom_sf"/>
</dbReference>
<dbReference type="Gene3D" id="2.130.10.10">
    <property type="entry name" value="YVTN repeat-like/Quinoprotein amine dehydrogenase"/>
    <property type="match status" value="1"/>
</dbReference>
<dbReference type="InterPro" id="IPR036322">
    <property type="entry name" value="WD40_repeat_dom_sf"/>
</dbReference>
<feature type="transmembrane region" description="Helical" evidence="12">
    <location>
        <begin position="405"/>
        <end position="428"/>
    </location>
</feature>
<keyword evidence="2" id="KW-0813">Transport</keyword>
<dbReference type="AlphaFoldDB" id="A0A8K1CP65"/>
<keyword evidence="4 12" id="KW-0812">Transmembrane</keyword>
<evidence type="ECO:0000256" key="6">
    <source>
        <dbReference type="ARBA" id="ARBA00022824"/>
    </source>
</evidence>
<keyword evidence="7" id="KW-0931">ER-Golgi transport</keyword>
<dbReference type="PANTHER" id="PTHR23284">
    <property type="entry name" value="PROLACTIN REGULATORY ELEMENT BINDING PROTEIN"/>
    <property type="match status" value="1"/>
</dbReference>
<proteinExistence type="predicted"/>
<evidence type="ECO:0000256" key="5">
    <source>
        <dbReference type="ARBA" id="ARBA00022737"/>
    </source>
</evidence>
<evidence type="ECO:0000256" key="9">
    <source>
        <dbReference type="ARBA" id="ARBA00022989"/>
    </source>
</evidence>
<dbReference type="GO" id="GO:0005085">
    <property type="term" value="F:guanyl-nucleotide exchange factor activity"/>
    <property type="evidence" value="ECO:0007669"/>
    <property type="project" value="InterPro"/>
</dbReference>
<organism evidence="13 14">
    <name type="scientific">Pythium oligandrum</name>
    <name type="common">Mycoparasitic fungus</name>
    <dbReference type="NCBI Taxonomy" id="41045"/>
    <lineage>
        <taxon>Eukaryota</taxon>
        <taxon>Sar</taxon>
        <taxon>Stramenopiles</taxon>
        <taxon>Oomycota</taxon>
        <taxon>Peronosporomycetes</taxon>
        <taxon>Pythiales</taxon>
        <taxon>Pythiaceae</taxon>
        <taxon>Pythium</taxon>
    </lineage>
</organism>
<dbReference type="GO" id="GO:0015031">
    <property type="term" value="P:protein transport"/>
    <property type="evidence" value="ECO:0007669"/>
    <property type="project" value="UniProtKB-KW"/>
</dbReference>
<comment type="subcellular location">
    <subcellularLocation>
        <location evidence="1">Endoplasmic reticulum membrane</location>
        <topology evidence="1">Single-pass membrane protein</topology>
    </subcellularLocation>
</comment>
<dbReference type="GO" id="GO:0003400">
    <property type="term" value="P:regulation of COPII vesicle coating"/>
    <property type="evidence" value="ECO:0007669"/>
    <property type="project" value="TreeGrafter"/>
</dbReference>
<evidence type="ECO:0000256" key="12">
    <source>
        <dbReference type="SAM" id="Phobius"/>
    </source>
</evidence>
<gene>
    <name evidence="13" type="ORF">Poli38472_014006</name>
</gene>
<comment type="caution">
    <text evidence="13">The sequence shown here is derived from an EMBL/GenBank/DDBJ whole genome shotgun (WGS) entry which is preliminary data.</text>
</comment>
<dbReference type="SUPFAM" id="SSF50978">
    <property type="entry name" value="WD40 repeat-like"/>
    <property type="match status" value="1"/>
</dbReference>
<feature type="repeat" description="WD" evidence="11">
    <location>
        <begin position="120"/>
        <end position="135"/>
    </location>
</feature>
<dbReference type="InterPro" id="IPR045260">
    <property type="entry name" value="Sec12-like"/>
</dbReference>
<evidence type="ECO:0000256" key="8">
    <source>
        <dbReference type="ARBA" id="ARBA00022927"/>
    </source>
</evidence>
<evidence type="ECO:0000256" key="4">
    <source>
        <dbReference type="ARBA" id="ARBA00022692"/>
    </source>
</evidence>
<keyword evidence="6" id="KW-0256">Endoplasmic reticulum</keyword>
<evidence type="ECO:0000256" key="1">
    <source>
        <dbReference type="ARBA" id="ARBA00004389"/>
    </source>
</evidence>
<evidence type="ECO:0000256" key="10">
    <source>
        <dbReference type="ARBA" id="ARBA00023136"/>
    </source>
</evidence>
<dbReference type="GO" id="GO:0005789">
    <property type="term" value="C:endoplasmic reticulum membrane"/>
    <property type="evidence" value="ECO:0007669"/>
    <property type="project" value="UniProtKB-SubCell"/>
</dbReference>
<dbReference type="EMBL" id="SPLM01000007">
    <property type="protein sequence ID" value="TMW66694.1"/>
    <property type="molecule type" value="Genomic_DNA"/>
</dbReference>